<dbReference type="Proteomes" id="UP000060132">
    <property type="component" value="Chromosome"/>
</dbReference>
<dbReference type="InterPro" id="IPR010890">
    <property type="entry name" value="PriC"/>
</dbReference>
<dbReference type="Pfam" id="PF07445">
    <property type="entry name" value="PriC"/>
    <property type="match status" value="1"/>
</dbReference>
<dbReference type="AlphaFoldDB" id="A0AAC8ZAN7"/>
<evidence type="ECO:0000313" key="2">
    <source>
        <dbReference type="EMBL" id="AKO32636.1"/>
    </source>
</evidence>
<dbReference type="RefSeq" id="WP_010945287.1">
    <property type="nucleotide sequence ID" value="NZ_CP011218.1"/>
</dbReference>
<accession>A0AAC8ZAN7</accession>
<keyword evidence="1" id="KW-0175">Coiled coil</keyword>
<dbReference type="OMA" id="ETEYRKM"/>
<proteinExistence type="predicted"/>
<name>A0AAC8ZAN7_HAEDC</name>
<evidence type="ECO:0000256" key="1">
    <source>
        <dbReference type="SAM" id="Coils"/>
    </source>
</evidence>
<dbReference type="EMBL" id="CP011219">
    <property type="protein sequence ID" value="AKO32636.1"/>
    <property type="molecule type" value="Genomic_DNA"/>
</dbReference>
<protein>
    <submittedName>
        <fullName evidence="2">Primosomal replication protein N</fullName>
    </submittedName>
</protein>
<sequence length="175" mass="20740">MYNFVSQIQQELAIFLPYREKLVTINSALFAKKTQKVTAFMQEIEATALLLHKQQTEEYLDVYSRKLFQQFEALYKVMIKLKVNNQTENMVFCSSFRFEKNIQALPPVKRLAEYKKALRALNEKISWLIKMSYTNGNENIQQQMQETEFRKQKCLKAIDELEEEILILRLNKKGA</sequence>
<reference evidence="2 3" key="1">
    <citation type="journal article" date="2015" name="PLoS Negl. Trop. Dis.">
        <title>Haemophilus ducreyi Cutaneous Ulcer Strains Are Nearly Identical to Class I Genital Ulcer Strains.</title>
        <authorList>
            <person name="Gangaiah D."/>
            <person name="Webb K.M."/>
            <person name="Humphreys T.L."/>
            <person name="Fortney K.R."/>
            <person name="Toh E."/>
            <person name="Tai A."/>
            <person name="Katz S.S."/>
            <person name="Pillay A."/>
            <person name="Chen C.Y."/>
            <person name="Roberts S.A."/>
            <person name="Munson R.S.Jr."/>
            <person name="Spinola S.M."/>
        </authorList>
    </citation>
    <scope>NUCLEOTIDE SEQUENCE [LARGE SCALE GENOMIC DNA]</scope>
    <source>
        <strain evidence="3">CLU2</strain>
    </source>
</reference>
<feature type="coiled-coil region" evidence="1">
    <location>
        <begin position="144"/>
        <end position="171"/>
    </location>
</feature>
<gene>
    <name evidence="2" type="ORF">RZ57_05725</name>
</gene>
<evidence type="ECO:0000313" key="3">
    <source>
        <dbReference type="Proteomes" id="UP000060132"/>
    </source>
</evidence>
<organism evidence="2 3">
    <name type="scientific">Haemophilus ducreyi</name>
    <dbReference type="NCBI Taxonomy" id="730"/>
    <lineage>
        <taxon>Bacteria</taxon>
        <taxon>Pseudomonadati</taxon>
        <taxon>Pseudomonadota</taxon>
        <taxon>Gammaproteobacteria</taxon>
        <taxon>Pasteurellales</taxon>
        <taxon>Pasteurellaceae</taxon>
        <taxon>Haemophilus</taxon>
    </lineage>
</organism>